<sequence>MYDRAPRNYQAVIGSTPDHVGPESYAPFLSLSMRGDVFMNDENPGPGHYDIRNNQIPTIK</sequence>
<feature type="region of interest" description="Disordered" evidence="1">
    <location>
        <begin position="39"/>
        <end position="60"/>
    </location>
</feature>
<dbReference type="AlphaFoldDB" id="A0A8S2E482"/>
<gene>
    <name evidence="2" type="ORF">OVA965_LOCUS19576</name>
    <name evidence="3" type="ORF">TMI583_LOCUS19661</name>
</gene>
<comment type="caution">
    <text evidence="2">The sequence shown here is derived from an EMBL/GenBank/DDBJ whole genome shotgun (WGS) entry which is preliminary data.</text>
</comment>
<proteinExistence type="predicted"/>
<name>A0A8S2E482_9BILA</name>
<accession>A0A8S2E482</accession>
<evidence type="ECO:0000256" key="1">
    <source>
        <dbReference type="SAM" id="MobiDB-lite"/>
    </source>
</evidence>
<evidence type="ECO:0000313" key="3">
    <source>
        <dbReference type="EMBL" id="CAF3871616.1"/>
    </source>
</evidence>
<dbReference type="Proteomes" id="UP000682733">
    <property type="component" value="Unassembled WGS sequence"/>
</dbReference>
<organism evidence="2 4">
    <name type="scientific">Didymodactylos carnosus</name>
    <dbReference type="NCBI Taxonomy" id="1234261"/>
    <lineage>
        <taxon>Eukaryota</taxon>
        <taxon>Metazoa</taxon>
        <taxon>Spiralia</taxon>
        <taxon>Gnathifera</taxon>
        <taxon>Rotifera</taxon>
        <taxon>Eurotatoria</taxon>
        <taxon>Bdelloidea</taxon>
        <taxon>Philodinida</taxon>
        <taxon>Philodinidae</taxon>
        <taxon>Didymodactylos</taxon>
    </lineage>
</organism>
<dbReference type="Proteomes" id="UP000677228">
    <property type="component" value="Unassembled WGS sequence"/>
</dbReference>
<feature type="non-terminal residue" evidence="2">
    <location>
        <position position="1"/>
    </location>
</feature>
<evidence type="ECO:0000313" key="4">
    <source>
        <dbReference type="Proteomes" id="UP000677228"/>
    </source>
</evidence>
<evidence type="ECO:0000313" key="2">
    <source>
        <dbReference type="EMBL" id="CAF1107025.1"/>
    </source>
</evidence>
<protein>
    <submittedName>
        <fullName evidence="2">Uncharacterized protein</fullName>
    </submittedName>
</protein>
<reference evidence="2" key="1">
    <citation type="submission" date="2021-02" db="EMBL/GenBank/DDBJ databases">
        <authorList>
            <person name="Nowell W R."/>
        </authorList>
    </citation>
    <scope>NUCLEOTIDE SEQUENCE</scope>
</reference>
<dbReference type="EMBL" id="CAJOBA010011650">
    <property type="protein sequence ID" value="CAF3871616.1"/>
    <property type="molecule type" value="Genomic_DNA"/>
</dbReference>
<feature type="region of interest" description="Disordered" evidence="1">
    <location>
        <begin position="1"/>
        <end position="25"/>
    </location>
</feature>
<dbReference type="EMBL" id="CAJNOK010010129">
    <property type="protein sequence ID" value="CAF1107025.1"/>
    <property type="molecule type" value="Genomic_DNA"/>
</dbReference>